<dbReference type="GO" id="GO:0003676">
    <property type="term" value="F:nucleic acid binding"/>
    <property type="evidence" value="ECO:0007669"/>
    <property type="project" value="InterPro"/>
</dbReference>
<dbReference type="CDD" id="cd00777">
    <property type="entry name" value="AspRS_core"/>
    <property type="match status" value="1"/>
</dbReference>
<dbReference type="EMBL" id="JARPTC010000023">
    <property type="protein sequence ID" value="MDO7788720.1"/>
    <property type="molecule type" value="Genomic_DNA"/>
</dbReference>
<evidence type="ECO:0000313" key="9">
    <source>
        <dbReference type="EMBL" id="MDO7788720.1"/>
    </source>
</evidence>
<dbReference type="NCBIfam" id="NF001750">
    <property type="entry name" value="PRK00476.1"/>
    <property type="match status" value="1"/>
</dbReference>
<dbReference type="Gene3D" id="3.30.1360.30">
    <property type="entry name" value="GAD-like domain"/>
    <property type="match status" value="1"/>
</dbReference>
<evidence type="ECO:0000256" key="3">
    <source>
        <dbReference type="ARBA" id="ARBA00022741"/>
    </source>
</evidence>
<dbReference type="GO" id="GO:0016740">
    <property type="term" value="F:transferase activity"/>
    <property type="evidence" value="ECO:0007669"/>
    <property type="project" value="UniProtKB-ARBA"/>
</dbReference>
<evidence type="ECO:0000256" key="5">
    <source>
        <dbReference type="ARBA" id="ARBA00022917"/>
    </source>
</evidence>
<dbReference type="InterPro" id="IPR006195">
    <property type="entry name" value="aa-tRNA-synth_II"/>
</dbReference>
<dbReference type="Pfam" id="PF01336">
    <property type="entry name" value="tRNA_anti-codon"/>
    <property type="match status" value="1"/>
</dbReference>
<evidence type="ECO:0000256" key="6">
    <source>
        <dbReference type="ARBA" id="ARBA00023146"/>
    </source>
</evidence>
<dbReference type="RefSeq" id="WP_304544896.1">
    <property type="nucleotide sequence ID" value="NZ_JARPTC010000023.1"/>
</dbReference>
<dbReference type="GO" id="GO:0050560">
    <property type="term" value="F:aspartate-tRNA(Asn) ligase activity"/>
    <property type="evidence" value="ECO:0007669"/>
    <property type="project" value="UniProtKB-EC"/>
</dbReference>
<reference evidence="9" key="2">
    <citation type="submission" date="2023-03" db="EMBL/GenBank/DDBJ databases">
        <authorList>
            <person name="Zhang Z."/>
        </authorList>
    </citation>
    <scope>NUCLEOTIDE SEQUENCE</scope>
    <source>
        <strain evidence="9">DSA</strain>
    </source>
</reference>
<dbReference type="PANTHER" id="PTHR22594">
    <property type="entry name" value="ASPARTYL/LYSYL-TRNA SYNTHETASE"/>
    <property type="match status" value="1"/>
</dbReference>
<dbReference type="Pfam" id="PF02938">
    <property type="entry name" value="GAD"/>
    <property type="match status" value="1"/>
</dbReference>
<reference evidence="9" key="1">
    <citation type="journal article" date="2023" name="J. Hazard. Mater.">
        <title>Anaerobic biodegradation of pyrene and benzo[a]pyrene by a new sulfate-reducing Desulforamulus aquiferis strain DSA.</title>
        <authorList>
            <person name="Zhang Z."/>
            <person name="Sun J."/>
            <person name="Gong X."/>
            <person name="Wang C."/>
            <person name="Wang H."/>
        </authorList>
    </citation>
    <scope>NUCLEOTIDE SEQUENCE</scope>
    <source>
        <strain evidence="9">DSA</strain>
    </source>
</reference>
<feature type="domain" description="Aminoacyl-transfer RNA synthetases class-II family profile" evidence="8">
    <location>
        <begin position="157"/>
        <end position="563"/>
    </location>
</feature>
<feature type="binding site" evidence="7">
    <location>
        <position position="490"/>
    </location>
    <ligand>
        <name>ATP</name>
        <dbReference type="ChEBI" id="CHEBI:30616"/>
    </ligand>
</feature>
<dbReference type="InterPro" id="IPR047090">
    <property type="entry name" value="AspRS_core"/>
</dbReference>
<dbReference type="PRINTS" id="PR01042">
    <property type="entry name" value="TRNASYNTHASP"/>
</dbReference>
<name>A0AAW7ZGY7_9FIRM</name>
<dbReference type="InterPro" id="IPR012340">
    <property type="entry name" value="NA-bd_OB-fold"/>
</dbReference>
<dbReference type="GO" id="GO:0140096">
    <property type="term" value="F:catalytic activity, acting on a protein"/>
    <property type="evidence" value="ECO:0007669"/>
    <property type="project" value="UniProtKB-ARBA"/>
</dbReference>
<evidence type="ECO:0000256" key="1">
    <source>
        <dbReference type="ARBA" id="ARBA00006303"/>
    </source>
</evidence>
<dbReference type="Gene3D" id="3.30.930.10">
    <property type="entry name" value="Bira Bifunctional Protein, Domain 2"/>
    <property type="match status" value="1"/>
</dbReference>
<comment type="subunit">
    <text evidence="7">Homodimer.</text>
</comment>
<dbReference type="EC" id="6.1.1.23" evidence="7"/>
<dbReference type="InterPro" id="IPR004364">
    <property type="entry name" value="Aa-tRNA-synt_II"/>
</dbReference>
<feature type="binding site" evidence="7">
    <location>
        <position position="237"/>
    </location>
    <ligand>
        <name>ATP</name>
        <dbReference type="ChEBI" id="CHEBI:30616"/>
    </ligand>
</feature>
<feature type="binding site" evidence="7">
    <location>
        <begin position="228"/>
        <end position="230"/>
    </location>
    <ligand>
        <name>ATP</name>
        <dbReference type="ChEBI" id="CHEBI:30616"/>
    </ligand>
</feature>
<dbReference type="InterPro" id="IPR004115">
    <property type="entry name" value="GAD-like_sf"/>
</dbReference>
<feature type="region of interest" description="Aspartate" evidence="7">
    <location>
        <begin position="206"/>
        <end position="209"/>
    </location>
</feature>
<feature type="binding site" evidence="7">
    <location>
        <position position="228"/>
    </location>
    <ligand>
        <name>L-aspartate</name>
        <dbReference type="ChEBI" id="CHEBI:29991"/>
    </ligand>
</feature>
<keyword evidence="5 7" id="KW-0648">Protein biosynthesis</keyword>
<dbReference type="InterPro" id="IPR004365">
    <property type="entry name" value="NA-bd_OB_tRNA"/>
</dbReference>
<dbReference type="InterPro" id="IPR045864">
    <property type="entry name" value="aa-tRNA-synth_II/BPL/LPL"/>
</dbReference>
<comment type="subcellular location">
    <subcellularLocation>
        <location evidence="7">Cytoplasm</location>
    </subcellularLocation>
</comment>
<dbReference type="SUPFAM" id="SSF55681">
    <property type="entry name" value="Class II aaRS and biotin synthetases"/>
    <property type="match status" value="1"/>
</dbReference>
<dbReference type="Pfam" id="PF00152">
    <property type="entry name" value="tRNA-synt_2"/>
    <property type="match status" value="1"/>
</dbReference>
<dbReference type="GO" id="GO:0004815">
    <property type="term" value="F:aspartate-tRNA ligase activity"/>
    <property type="evidence" value="ECO:0007669"/>
    <property type="project" value="UniProtKB-UniRule"/>
</dbReference>
<keyword evidence="6 7" id="KW-0030">Aminoacyl-tRNA synthetase</keyword>
<feature type="binding site" evidence="7">
    <location>
        <begin position="542"/>
        <end position="545"/>
    </location>
    <ligand>
        <name>ATP</name>
        <dbReference type="ChEBI" id="CHEBI:30616"/>
    </ligand>
</feature>
<keyword evidence="7" id="KW-0963">Cytoplasm</keyword>
<dbReference type="InterPro" id="IPR004524">
    <property type="entry name" value="Asp-tRNA-ligase_1"/>
</dbReference>
<gene>
    <name evidence="7 9" type="primary">aspS</name>
    <name evidence="9" type="ORF">P6N53_15940</name>
</gene>
<keyword evidence="10" id="KW-1185">Reference proteome</keyword>
<evidence type="ECO:0000313" key="10">
    <source>
        <dbReference type="Proteomes" id="UP001172911"/>
    </source>
</evidence>
<feature type="binding site" evidence="7">
    <location>
        <position position="497"/>
    </location>
    <ligand>
        <name>L-aspartate</name>
        <dbReference type="ChEBI" id="CHEBI:29991"/>
    </ligand>
</feature>
<dbReference type="PANTHER" id="PTHR22594:SF5">
    <property type="entry name" value="ASPARTATE--TRNA LIGASE, MITOCHONDRIAL"/>
    <property type="match status" value="1"/>
</dbReference>
<dbReference type="SUPFAM" id="SSF55261">
    <property type="entry name" value="GAD domain-like"/>
    <property type="match status" value="1"/>
</dbReference>
<accession>A0AAW7ZGY7</accession>
<keyword evidence="3 7" id="KW-0547">Nucleotide-binding</keyword>
<dbReference type="Proteomes" id="UP001172911">
    <property type="component" value="Unassembled WGS sequence"/>
</dbReference>
<protein>
    <recommendedName>
        <fullName evidence="7">Aspartate--tRNA(Asp/Asn) ligase</fullName>
        <ecNumber evidence="7">6.1.1.23</ecNumber>
    </recommendedName>
    <alternativeName>
        <fullName evidence="7">Aspartyl-tRNA synthetase</fullName>
        <shortName evidence="7">AspRS</shortName>
    </alternativeName>
    <alternativeName>
        <fullName evidence="7">Non-discriminating aspartyl-tRNA synthetase</fullName>
        <shortName evidence="7">ND-AspRS</shortName>
    </alternativeName>
</protein>
<dbReference type="GO" id="GO:0005524">
    <property type="term" value="F:ATP binding"/>
    <property type="evidence" value="ECO:0007669"/>
    <property type="project" value="UniProtKB-UniRule"/>
</dbReference>
<dbReference type="InterPro" id="IPR047089">
    <property type="entry name" value="Asp-tRNA-ligase_1_N"/>
</dbReference>
<feature type="binding site" evidence="7">
    <location>
        <position position="182"/>
    </location>
    <ligand>
        <name>L-aspartate</name>
        <dbReference type="ChEBI" id="CHEBI:29991"/>
    </ligand>
</feature>
<dbReference type="GO" id="GO:0006422">
    <property type="term" value="P:aspartyl-tRNA aminoacylation"/>
    <property type="evidence" value="ECO:0007669"/>
    <property type="project" value="UniProtKB-UniRule"/>
</dbReference>
<sequence length="599" mass="67293">MAESMQGMKRTHYCGELRINHEAQEVILMGWVQRRRDHGGLIFVDLRDRSGLVQVVFSPEVDQAAFEKAEGVRNEYVLAIVGRVNARPEGTVNPNMETGEIEVYAHTLRLFNKAKTPPFYIEDNLDVDENLRLRYRYLDLRRPEMQQAMVMRHRASKSVRDFLDQNGFLEIETPMLTKSTPEGARDYLVPSRVNPGKFYALPQSPQLFKQILMLAGMDRYFQIVRCFRDEDLRADRQPEFTQIDIEMSFIDADDIMSLMEQMIAMVCKETAGLELTAPFPRMSYQEAMDRFGSDKPDTRFGLELRDITPIAAKCGFKVFNSTALGGGQVKGINAKGCGSFSRKEIDDLTAYAAVYKAKGLAYMMINEDGSIKSAIAKFFTPEELAAISDKLEAQPGDLLLFVADKPGVVAAALGALRLHLAQRLNLIPEGMWNFLWVTDFPLLEYDPEAGRYFAMHHPFTSPVEEDIPLLDSEPGKVRARAYDMVLNGVEVGGGSIRIHRKEIQELMFKALGLSEQEVKDKFSFMLEAFEYGAPPHGGIAFGFDRLVMLLTGKDSIRDVIAFPKTASATCLMTQAPDLVEPAQLAELHVRSTVAPKAKA</sequence>
<evidence type="ECO:0000256" key="4">
    <source>
        <dbReference type="ARBA" id="ARBA00022840"/>
    </source>
</evidence>
<organism evidence="9 10">
    <name type="scientific">Desulforamulus aquiferis</name>
    <dbReference type="NCBI Taxonomy" id="1397668"/>
    <lineage>
        <taxon>Bacteria</taxon>
        <taxon>Bacillati</taxon>
        <taxon>Bacillota</taxon>
        <taxon>Clostridia</taxon>
        <taxon>Eubacteriales</taxon>
        <taxon>Peptococcaceae</taxon>
        <taxon>Desulforamulus</taxon>
    </lineage>
</organism>
<comment type="caution">
    <text evidence="9">The sequence shown here is derived from an EMBL/GenBank/DDBJ whole genome shotgun (WGS) entry which is preliminary data.</text>
</comment>
<dbReference type="NCBIfam" id="TIGR00459">
    <property type="entry name" value="aspS_bact"/>
    <property type="match status" value="1"/>
</dbReference>
<dbReference type="Gene3D" id="2.40.50.140">
    <property type="entry name" value="Nucleic acid-binding proteins"/>
    <property type="match status" value="1"/>
</dbReference>
<keyword evidence="4 7" id="KW-0067">ATP-binding</keyword>
<keyword evidence="2 7" id="KW-0436">Ligase</keyword>
<comment type="function">
    <text evidence="7">Aspartyl-tRNA synthetase with relaxed tRNA specificity since it is able to aspartylate not only its cognate tRNA(Asp) but also tRNA(Asn). Reaction proceeds in two steps: L-aspartate is first activated by ATP to form Asp-AMP and then transferred to the acceptor end of tRNA(Asp/Asn).</text>
</comment>
<feature type="binding site" evidence="7">
    <location>
        <position position="456"/>
    </location>
    <ligand>
        <name>L-aspartate</name>
        <dbReference type="ChEBI" id="CHEBI:29991"/>
    </ligand>
</feature>
<dbReference type="PROSITE" id="PS50862">
    <property type="entry name" value="AA_TRNA_LIGASE_II"/>
    <property type="match status" value="1"/>
</dbReference>
<dbReference type="HAMAP" id="MF_00044">
    <property type="entry name" value="Asp_tRNA_synth_type1"/>
    <property type="match status" value="1"/>
</dbReference>
<feature type="site" description="Important for tRNA non-discrimination" evidence="7">
    <location>
        <position position="38"/>
    </location>
</feature>
<dbReference type="InterPro" id="IPR002312">
    <property type="entry name" value="Asp/Asn-tRNA-synth_IIb"/>
</dbReference>
<comment type="catalytic activity">
    <reaction evidence="7">
        <text>tRNA(Asx) + L-aspartate + ATP = L-aspartyl-tRNA(Asx) + AMP + diphosphate</text>
        <dbReference type="Rhea" id="RHEA:18349"/>
        <dbReference type="Rhea" id="RHEA-COMP:9710"/>
        <dbReference type="Rhea" id="RHEA-COMP:9711"/>
        <dbReference type="ChEBI" id="CHEBI:29991"/>
        <dbReference type="ChEBI" id="CHEBI:30616"/>
        <dbReference type="ChEBI" id="CHEBI:33019"/>
        <dbReference type="ChEBI" id="CHEBI:78442"/>
        <dbReference type="ChEBI" id="CHEBI:78516"/>
        <dbReference type="ChEBI" id="CHEBI:456215"/>
        <dbReference type="EC" id="6.1.1.23"/>
    </reaction>
</comment>
<dbReference type="AlphaFoldDB" id="A0AAW7ZGY7"/>
<dbReference type="CDD" id="cd04317">
    <property type="entry name" value="EcAspRS_like_N"/>
    <property type="match status" value="1"/>
</dbReference>
<feature type="site" description="Important for tRNA non-discrimination" evidence="7">
    <location>
        <position position="90"/>
    </location>
</feature>
<evidence type="ECO:0000256" key="7">
    <source>
        <dbReference type="HAMAP-Rule" id="MF_00044"/>
    </source>
</evidence>
<dbReference type="SUPFAM" id="SSF50249">
    <property type="entry name" value="Nucleic acid-binding proteins"/>
    <property type="match status" value="1"/>
</dbReference>
<evidence type="ECO:0000256" key="2">
    <source>
        <dbReference type="ARBA" id="ARBA00022598"/>
    </source>
</evidence>
<dbReference type="InterPro" id="IPR029351">
    <property type="entry name" value="GAD_dom"/>
</dbReference>
<proteinExistence type="inferred from homology"/>
<comment type="similarity">
    <text evidence="1 7">Belongs to the class-II aminoacyl-tRNA synthetase family. Type 1 subfamily.</text>
</comment>
<dbReference type="GO" id="GO:0005737">
    <property type="term" value="C:cytoplasm"/>
    <property type="evidence" value="ECO:0007669"/>
    <property type="project" value="UniProtKB-SubCell"/>
</dbReference>
<evidence type="ECO:0000259" key="8">
    <source>
        <dbReference type="PROSITE" id="PS50862"/>
    </source>
</evidence>